<name>A0A5S9PHR7_9GAMM</name>
<sequence length="82" mass="9564">MLGEDHSLAHEFPEHLPAIKNLTQGDKGFAKQARHYDDLDREIRKLELNNSPIEDDAMHAMKQERAELKDVLYQRLLSEQSH</sequence>
<dbReference type="InterPro" id="IPR007420">
    <property type="entry name" value="DUF465"/>
</dbReference>
<organism evidence="2 3">
    <name type="scientific">BD1-7 clade bacterium</name>
    <dbReference type="NCBI Taxonomy" id="2029982"/>
    <lineage>
        <taxon>Bacteria</taxon>
        <taxon>Pseudomonadati</taxon>
        <taxon>Pseudomonadota</taxon>
        <taxon>Gammaproteobacteria</taxon>
        <taxon>Cellvibrionales</taxon>
        <taxon>Spongiibacteraceae</taxon>
        <taxon>BD1-7 clade</taxon>
    </lineage>
</organism>
<dbReference type="Proteomes" id="UP000434580">
    <property type="component" value="Unassembled WGS sequence"/>
</dbReference>
<dbReference type="EMBL" id="CACSIO010000002">
    <property type="protein sequence ID" value="CAA0092264.1"/>
    <property type="molecule type" value="Genomic_DNA"/>
</dbReference>
<evidence type="ECO:0000313" key="4">
    <source>
        <dbReference type="Proteomes" id="UP000441399"/>
    </source>
</evidence>
<dbReference type="OrthoDB" id="1263265at2"/>
<dbReference type="Gene3D" id="6.10.280.50">
    <property type="match status" value="1"/>
</dbReference>
<accession>A0A5S9PHR7</accession>
<dbReference type="AlphaFoldDB" id="A0A5S9PHR7"/>
<dbReference type="EMBL" id="CACSII010000012">
    <property type="protein sequence ID" value="CAA0103575.1"/>
    <property type="molecule type" value="Genomic_DNA"/>
</dbReference>
<evidence type="ECO:0000313" key="1">
    <source>
        <dbReference type="EMBL" id="CAA0092264.1"/>
    </source>
</evidence>
<protein>
    <recommendedName>
        <fullName evidence="5">DUF465 domain-containing protein</fullName>
    </recommendedName>
</protein>
<evidence type="ECO:0000313" key="2">
    <source>
        <dbReference type="EMBL" id="CAA0103575.1"/>
    </source>
</evidence>
<gene>
    <name evidence="2" type="ORF">DPBNPPHM_00961</name>
    <name evidence="1" type="ORF">OPDIPICF_03785</name>
</gene>
<evidence type="ECO:0000313" key="3">
    <source>
        <dbReference type="Proteomes" id="UP000434580"/>
    </source>
</evidence>
<proteinExistence type="predicted"/>
<evidence type="ECO:0008006" key="5">
    <source>
        <dbReference type="Google" id="ProtNLM"/>
    </source>
</evidence>
<dbReference type="Pfam" id="PF04325">
    <property type="entry name" value="DUF465"/>
    <property type="match status" value="1"/>
</dbReference>
<reference evidence="3 4" key="1">
    <citation type="submission" date="2019-11" db="EMBL/GenBank/DDBJ databases">
        <authorList>
            <person name="Holert J."/>
        </authorList>
    </citation>
    <scope>NUCLEOTIDE SEQUENCE [LARGE SCALE GENOMIC DNA]</scope>
    <source>
        <strain evidence="2">BC5_2</strain>
        <strain evidence="1">SB11_3</strain>
    </source>
</reference>
<keyword evidence="4" id="KW-1185">Reference proteome</keyword>
<dbReference type="InterPro" id="IPR038444">
    <property type="entry name" value="DUF465_sf"/>
</dbReference>
<dbReference type="Proteomes" id="UP000441399">
    <property type="component" value="Unassembled WGS sequence"/>
</dbReference>